<evidence type="ECO:0000259" key="12">
    <source>
        <dbReference type="SMART" id="SM00382"/>
    </source>
</evidence>
<keyword evidence="9" id="KW-0694">RNA-binding</keyword>
<evidence type="ECO:0000256" key="8">
    <source>
        <dbReference type="ARBA" id="ARBA00022840"/>
    </source>
</evidence>
<evidence type="ECO:0000256" key="11">
    <source>
        <dbReference type="ARBA" id="ARBA00047984"/>
    </source>
</evidence>
<organism evidence="13 14">
    <name type="scientific">Penaeus vannamei</name>
    <name type="common">Whiteleg shrimp</name>
    <name type="synonym">Litopenaeus vannamei</name>
    <dbReference type="NCBI Taxonomy" id="6689"/>
    <lineage>
        <taxon>Eukaryota</taxon>
        <taxon>Metazoa</taxon>
        <taxon>Ecdysozoa</taxon>
        <taxon>Arthropoda</taxon>
        <taxon>Crustacea</taxon>
        <taxon>Multicrustacea</taxon>
        <taxon>Malacostraca</taxon>
        <taxon>Eumalacostraca</taxon>
        <taxon>Eucarida</taxon>
        <taxon>Decapoda</taxon>
        <taxon>Dendrobranchiata</taxon>
        <taxon>Penaeoidea</taxon>
        <taxon>Penaeidae</taxon>
        <taxon>Penaeus</taxon>
    </lineage>
</organism>
<keyword evidence="7 13" id="KW-0347">Helicase</keyword>
<keyword evidence="8" id="KW-0067">ATP-binding</keyword>
<dbReference type="Proteomes" id="UP000283509">
    <property type="component" value="Unassembled WGS sequence"/>
</dbReference>
<dbReference type="CDD" id="cd18808">
    <property type="entry name" value="SF1_C_Upf1"/>
    <property type="match status" value="1"/>
</dbReference>
<evidence type="ECO:0000256" key="4">
    <source>
        <dbReference type="ARBA" id="ARBA00022490"/>
    </source>
</evidence>
<dbReference type="Pfam" id="PF13087">
    <property type="entry name" value="AAA_12"/>
    <property type="match status" value="1"/>
</dbReference>
<dbReference type="InterPro" id="IPR049077">
    <property type="entry name" value="MOV-10_Ig-like"/>
</dbReference>
<dbReference type="Pfam" id="PF21634">
    <property type="entry name" value="MOV-10_beta-barrel"/>
    <property type="match status" value="1"/>
</dbReference>
<comment type="similarity">
    <text evidence="2">Belongs to the DNA2/NAM7 helicase family. SDE3 subfamily.</text>
</comment>
<evidence type="ECO:0000256" key="9">
    <source>
        <dbReference type="ARBA" id="ARBA00022884"/>
    </source>
</evidence>
<keyword evidence="5" id="KW-0547">Nucleotide-binding</keyword>
<dbReference type="Pfam" id="PF21633">
    <property type="entry name" value="MOV-10_Ig-like"/>
    <property type="match status" value="1"/>
</dbReference>
<reference evidence="13 14" key="1">
    <citation type="submission" date="2018-04" db="EMBL/GenBank/DDBJ databases">
        <authorList>
            <person name="Zhang X."/>
            <person name="Yuan J."/>
            <person name="Li F."/>
            <person name="Xiang J."/>
        </authorList>
    </citation>
    <scope>NUCLEOTIDE SEQUENCE [LARGE SCALE GENOMIC DNA]</scope>
    <source>
        <tissue evidence="13">Muscle</tissue>
    </source>
</reference>
<dbReference type="InterPro" id="IPR041679">
    <property type="entry name" value="DNA2/NAM7-like_C"/>
</dbReference>
<dbReference type="Pfam" id="PF21635">
    <property type="entry name" value="Mov-10_helical"/>
    <property type="match status" value="1"/>
</dbReference>
<dbReference type="InterPro" id="IPR041677">
    <property type="entry name" value="DNA2/NAM7_AAA_11"/>
</dbReference>
<evidence type="ECO:0000256" key="3">
    <source>
        <dbReference type="ARBA" id="ARBA00012552"/>
    </source>
</evidence>
<evidence type="ECO:0000256" key="2">
    <source>
        <dbReference type="ARBA" id="ARBA00005601"/>
    </source>
</evidence>
<reference evidence="13 14" key="2">
    <citation type="submission" date="2019-01" db="EMBL/GenBank/DDBJ databases">
        <title>The decoding of complex shrimp genome reveals the adaptation for benthos swimmer, frequently molting mechanism and breeding impact on genome.</title>
        <authorList>
            <person name="Sun Y."/>
            <person name="Gao Y."/>
            <person name="Yu Y."/>
        </authorList>
    </citation>
    <scope>NUCLEOTIDE SEQUENCE [LARGE SCALE GENOMIC DNA]</scope>
    <source>
        <tissue evidence="13">Muscle</tissue>
    </source>
</reference>
<dbReference type="SUPFAM" id="SSF52540">
    <property type="entry name" value="P-loop containing nucleoside triphosphate hydrolases"/>
    <property type="match status" value="1"/>
</dbReference>
<dbReference type="GO" id="GO:0003723">
    <property type="term" value="F:RNA binding"/>
    <property type="evidence" value="ECO:0007669"/>
    <property type="project" value="UniProtKB-KW"/>
</dbReference>
<dbReference type="Pfam" id="PF13086">
    <property type="entry name" value="AAA_11"/>
    <property type="match status" value="2"/>
</dbReference>
<dbReference type="InterPro" id="IPR003593">
    <property type="entry name" value="AAA+_ATPase"/>
</dbReference>
<dbReference type="InterPro" id="IPR049080">
    <property type="entry name" value="MOV-10-like_beta-barrel"/>
</dbReference>
<dbReference type="PANTHER" id="PTHR45418:SF1">
    <property type="entry name" value="CANCER_TESTIS ANTIGEN 55"/>
    <property type="match status" value="1"/>
</dbReference>
<dbReference type="InterPro" id="IPR026122">
    <property type="entry name" value="MOV-10/SDE3_DEXXQ/H-box"/>
</dbReference>
<dbReference type="AlphaFoldDB" id="A0A423T2W4"/>
<dbReference type="STRING" id="6689.A0A423T2W4"/>
<evidence type="ECO:0000256" key="1">
    <source>
        <dbReference type="ARBA" id="ARBA00004331"/>
    </source>
</evidence>
<comment type="subcellular location">
    <subcellularLocation>
        <location evidence="1">Cytoplasm</location>
        <location evidence="1">Cytoplasmic ribonucleoprotein granule</location>
    </subcellularLocation>
</comment>
<evidence type="ECO:0000313" key="13">
    <source>
        <dbReference type="EMBL" id="ROT70837.1"/>
    </source>
</evidence>
<protein>
    <recommendedName>
        <fullName evidence="3">RNA helicase</fullName>
        <ecNumber evidence="3">3.6.4.13</ecNumber>
    </recommendedName>
</protein>
<dbReference type="GO" id="GO:0031047">
    <property type="term" value="P:regulatory ncRNA-mediated gene silencing"/>
    <property type="evidence" value="ECO:0007669"/>
    <property type="project" value="UniProtKB-KW"/>
</dbReference>
<dbReference type="GO" id="GO:0016787">
    <property type="term" value="F:hydrolase activity"/>
    <property type="evidence" value="ECO:0007669"/>
    <property type="project" value="UniProtKB-KW"/>
</dbReference>
<dbReference type="EC" id="3.6.4.13" evidence="3"/>
<dbReference type="GO" id="GO:0032574">
    <property type="term" value="F:5'-3' RNA helicase activity"/>
    <property type="evidence" value="ECO:0007669"/>
    <property type="project" value="InterPro"/>
</dbReference>
<dbReference type="InterPro" id="IPR049079">
    <property type="entry name" value="Mov-10_helical"/>
</dbReference>
<dbReference type="SMART" id="SM00382">
    <property type="entry name" value="AAA"/>
    <property type="match status" value="1"/>
</dbReference>
<accession>A0A423T2W4</accession>
<dbReference type="InterPro" id="IPR047187">
    <property type="entry name" value="SF1_C_Upf1"/>
</dbReference>
<dbReference type="Gene3D" id="3.40.50.300">
    <property type="entry name" value="P-loop containing nucleotide triphosphate hydrolases"/>
    <property type="match status" value="2"/>
</dbReference>
<dbReference type="InterPro" id="IPR027417">
    <property type="entry name" value="P-loop_NTPase"/>
</dbReference>
<dbReference type="FunFam" id="3.40.50.300:FF:000608">
    <property type="entry name" value="Mov10 RISC complex RNA helicase"/>
    <property type="match status" value="1"/>
</dbReference>
<proteinExistence type="inferred from homology"/>
<comment type="caution">
    <text evidence="13">The sequence shown here is derived from an EMBL/GenBank/DDBJ whole genome shotgun (WGS) entry which is preliminary data.</text>
</comment>
<keyword evidence="4" id="KW-0963">Cytoplasm</keyword>
<dbReference type="OrthoDB" id="6513042at2759"/>
<dbReference type="CDD" id="cd18038">
    <property type="entry name" value="DEXXQc_Helz-like"/>
    <property type="match status" value="1"/>
</dbReference>
<dbReference type="GO" id="GO:0036464">
    <property type="term" value="C:cytoplasmic ribonucleoprotein granule"/>
    <property type="evidence" value="ECO:0007669"/>
    <property type="project" value="UniProtKB-SubCell"/>
</dbReference>
<feature type="domain" description="AAA+ ATPase" evidence="12">
    <location>
        <begin position="451"/>
        <end position="634"/>
    </location>
</feature>
<dbReference type="PANTHER" id="PTHR45418">
    <property type="entry name" value="CANCER/TESTIS ANTIGEN 55"/>
    <property type="match status" value="1"/>
</dbReference>
<evidence type="ECO:0000256" key="5">
    <source>
        <dbReference type="ARBA" id="ARBA00022741"/>
    </source>
</evidence>
<dbReference type="GO" id="GO:0005524">
    <property type="term" value="F:ATP binding"/>
    <property type="evidence" value="ECO:0007669"/>
    <property type="project" value="UniProtKB-KW"/>
</dbReference>
<keyword evidence="10" id="KW-0943">RNA-mediated gene silencing</keyword>
<evidence type="ECO:0000256" key="6">
    <source>
        <dbReference type="ARBA" id="ARBA00022801"/>
    </source>
</evidence>
<sequence length="915" mass="104137">MVLPAISDQTGYHCPLCQVTCDSSRAFEEHKATARHRVCWLKHWYQNNRLLLAKNKNGIVIWPQNNIDNVRFEERSGTVAVTLSPESQKTFPLIVKNTGSCPAILRQIELLHACQFVSITDSHGVSKGERYVRVLPDVEYAIECHTQADNLGVSQVPVAFQFKLEDSSQPFFIIRTIQVNVEDSIAQESGPTRPYERQRPGHTFRRIPGSYIPGIPIDTERNNKPKRLPLKQFTYDAELYNIAVKNFNPKKVAPQLQKKTKQMQAMLKDGLNENNYVKWFQTLLWLEEMQMEIDIGFYNMPEAPLTRVSRQQYSKADCVELEVPGLAENRPSVLRGDNVFVKLPGQRAVYEGCVHQVLERSIYLAFNPEFMRTFVDRMKVNVEFTFSRYPLRVCHRAITLTQSLSLRNLTFPRNTASSAASIQNILPFNRKLESNAEQMEAVRNIVAGTSKPAPYIVFGPPGTGKTVTIVEAIKQIYKLQPSSRIVACAPSNSASDIIAIRLLEHISKQHMLRMHAESRMISTIPEKLRDMSNIQDGNIYTPSDEKLMAYKIIVCTLVTAGKIAGASLPQGHITHVFLDECGHAMEPEAMSALAGIVEKDAQVVLTGDPHQLGPVIRNTQCFTGDDSLFHRNGLDKSYLERLMEMPMYRDSTGHYNRQVVTKLLNNYRSHASILKEPNEMFYDSELKVCADPVYVTAFCNWEYLPKKNFPIIFHGVKGKDEREGNSPSFFNALEVSFVIDYVKKLLSSRNPKVLGREIGIITPYRRQVEKIRTQLRKVNGARETKVGSPEEFQGDERRVIIISTVRASADQLATDQIFRLGFLRNCKRFNVAVTRAKALLILVDVQDPCSDDHWGRLMDYAHQMGGFCGRPFPQVTEDSLDDLLQRFSELDLRPTLYEEVSAREKVEAPEWHTEY</sequence>
<comment type="catalytic activity">
    <reaction evidence="11">
        <text>ATP + H2O = ADP + phosphate + H(+)</text>
        <dbReference type="Rhea" id="RHEA:13065"/>
        <dbReference type="ChEBI" id="CHEBI:15377"/>
        <dbReference type="ChEBI" id="CHEBI:15378"/>
        <dbReference type="ChEBI" id="CHEBI:30616"/>
        <dbReference type="ChEBI" id="CHEBI:43474"/>
        <dbReference type="ChEBI" id="CHEBI:456216"/>
        <dbReference type="EC" id="3.6.4.13"/>
    </reaction>
</comment>
<evidence type="ECO:0000256" key="10">
    <source>
        <dbReference type="ARBA" id="ARBA00023158"/>
    </source>
</evidence>
<evidence type="ECO:0000313" key="14">
    <source>
        <dbReference type="Proteomes" id="UP000283509"/>
    </source>
</evidence>
<dbReference type="EMBL" id="QCYY01002380">
    <property type="protein sequence ID" value="ROT70837.1"/>
    <property type="molecule type" value="Genomic_DNA"/>
</dbReference>
<evidence type="ECO:0000256" key="7">
    <source>
        <dbReference type="ARBA" id="ARBA00022806"/>
    </source>
</evidence>
<keyword evidence="14" id="KW-1185">Reference proteome</keyword>
<keyword evidence="6" id="KW-0378">Hydrolase</keyword>
<name>A0A423T2W4_PENVA</name>
<gene>
    <name evidence="13" type="ORF">C7M84_010856</name>
</gene>